<keyword evidence="3" id="KW-1185">Reference proteome</keyword>
<gene>
    <name evidence="1" type="ORF">B4U79_00578</name>
    <name evidence="2" type="ORF">B4U79_07227</name>
</gene>
<dbReference type="Gene3D" id="3.40.720.10">
    <property type="entry name" value="Alkaline Phosphatase, subunit A"/>
    <property type="match status" value="1"/>
</dbReference>
<dbReference type="EMBL" id="NCKU01001662">
    <property type="protein sequence ID" value="RWS11552.1"/>
    <property type="molecule type" value="Genomic_DNA"/>
</dbReference>
<reference evidence="2" key="2">
    <citation type="submission" date="2018-11" db="EMBL/GenBank/DDBJ databases">
        <title>Trombidioid mite genomics.</title>
        <authorList>
            <person name="Dong X."/>
        </authorList>
    </citation>
    <scope>NUCLEOTIDE SEQUENCE</scope>
    <source>
        <strain evidence="2">UoL-WK</strain>
    </source>
</reference>
<dbReference type="CDD" id="cd16018">
    <property type="entry name" value="Enpp"/>
    <property type="match status" value="1"/>
</dbReference>
<dbReference type="SUPFAM" id="SSF53649">
    <property type="entry name" value="Alkaline phosphatase-like"/>
    <property type="match status" value="1"/>
</dbReference>
<dbReference type="OrthoDB" id="415411at2759"/>
<proteinExistence type="predicted"/>
<feature type="non-terminal residue" evidence="2">
    <location>
        <position position="129"/>
    </location>
</feature>
<evidence type="ECO:0000313" key="3">
    <source>
        <dbReference type="Proteomes" id="UP000285301"/>
    </source>
</evidence>
<organism evidence="2 3">
    <name type="scientific">Dinothrombium tinctorium</name>
    <dbReference type="NCBI Taxonomy" id="1965070"/>
    <lineage>
        <taxon>Eukaryota</taxon>
        <taxon>Metazoa</taxon>
        <taxon>Ecdysozoa</taxon>
        <taxon>Arthropoda</taxon>
        <taxon>Chelicerata</taxon>
        <taxon>Arachnida</taxon>
        <taxon>Acari</taxon>
        <taxon>Acariformes</taxon>
        <taxon>Trombidiformes</taxon>
        <taxon>Prostigmata</taxon>
        <taxon>Anystina</taxon>
        <taxon>Parasitengona</taxon>
        <taxon>Trombidioidea</taxon>
        <taxon>Trombidiidae</taxon>
        <taxon>Dinothrombium</taxon>
    </lineage>
</organism>
<dbReference type="InterPro" id="IPR002591">
    <property type="entry name" value="Phosphodiest/P_Trfase"/>
</dbReference>
<name>A0A3S3PAT3_9ACAR</name>
<dbReference type="STRING" id="1965070.A0A3S3PAT3"/>
<sequence>MLVMSFDGFRYDYYGAVKTPNLDFIARTGVHAPNGIKSVFITKTFPAHWSIATGLYEESHGILNNKMFDPFTNKTFDFGGEESWWKGEPIWVTAKKQNKSVGIYFWPGSEVAFGGIHADHFYNYTANKN</sequence>
<dbReference type="InterPro" id="IPR017850">
    <property type="entry name" value="Alkaline_phosphatase_core_sf"/>
</dbReference>
<dbReference type="GO" id="GO:0016787">
    <property type="term" value="F:hydrolase activity"/>
    <property type="evidence" value="ECO:0007669"/>
    <property type="project" value="UniProtKB-ARBA"/>
</dbReference>
<reference evidence="2 3" key="1">
    <citation type="journal article" date="2018" name="Gigascience">
        <title>Genomes of trombidid mites reveal novel predicted allergens and laterally-transferred genes associated with secondary metabolism.</title>
        <authorList>
            <person name="Dong X."/>
            <person name="Chaisiri K."/>
            <person name="Xia D."/>
            <person name="Armstrong S.D."/>
            <person name="Fang Y."/>
            <person name="Donnelly M.J."/>
            <person name="Kadowaki T."/>
            <person name="McGarry J.W."/>
            <person name="Darby A.C."/>
            <person name="Makepeace B.L."/>
        </authorList>
    </citation>
    <scope>NUCLEOTIDE SEQUENCE [LARGE SCALE GENOMIC DNA]</scope>
    <source>
        <strain evidence="2">UoL-WK</strain>
    </source>
</reference>
<dbReference type="EMBL" id="NCKU01001663">
    <property type="protein sequence ID" value="RWS11548.1"/>
    <property type="molecule type" value="Genomic_DNA"/>
</dbReference>
<dbReference type="AlphaFoldDB" id="A0A3S3PAT3"/>
<dbReference type="PANTHER" id="PTHR10151">
    <property type="entry name" value="ECTONUCLEOTIDE PYROPHOSPHATASE/PHOSPHODIESTERASE"/>
    <property type="match status" value="1"/>
</dbReference>
<evidence type="ECO:0000313" key="1">
    <source>
        <dbReference type="EMBL" id="RWS11548.1"/>
    </source>
</evidence>
<dbReference type="Pfam" id="PF01663">
    <property type="entry name" value="Phosphodiest"/>
    <property type="match status" value="1"/>
</dbReference>
<dbReference type="Proteomes" id="UP000285301">
    <property type="component" value="Unassembled WGS sequence"/>
</dbReference>
<dbReference type="PANTHER" id="PTHR10151:SF120">
    <property type="entry name" value="BIS(5'-ADENOSYL)-TRIPHOSPHATASE"/>
    <property type="match status" value="1"/>
</dbReference>
<accession>A0A3S3PAT3</accession>
<protein>
    <submittedName>
        <fullName evidence="2">Ectonucleotide pyrophosphatase/phosphodiesterase family member 5-like protein</fullName>
    </submittedName>
</protein>
<evidence type="ECO:0000313" key="2">
    <source>
        <dbReference type="EMBL" id="RWS11552.1"/>
    </source>
</evidence>
<comment type="caution">
    <text evidence="2">The sequence shown here is derived from an EMBL/GenBank/DDBJ whole genome shotgun (WGS) entry which is preliminary data.</text>
</comment>